<name>A0A1Q9D6S8_SYMMI</name>
<dbReference type="OrthoDB" id="66144at2759"/>
<dbReference type="GO" id="GO:0032259">
    <property type="term" value="P:methylation"/>
    <property type="evidence" value="ECO:0007669"/>
    <property type="project" value="UniProtKB-KW"/>
</dbReference>
<dbReference type="SUPFAM" id="SSF53335">
    <property type="entry name" value="S-adenosyl-L-methionine-dependent methyltransferases"/>
    <property type="match status" value="1"/>
</dbReference>
<keyword evidence="2" id="KW-0489">Methyltransferase</keyword>
<dbReference type="EMBL" id="LSRX01000688">
    <property type="protein sequence ID" value="OLP90902.1"/>
    <property type="molecule type" value="Genomic_DNA"/>
</dbReference>
<keyword evidence="2" id="KW-0808">Transferase</keyword>
<accession>A0A1Q9D6S8</accession>
<dbReference type="AlphaFoldDB" id="A0A1Q9D6S8"/>
<evidence type="ECO:0000313" key="3">
    <source>
        <dbReference type="Proteomes" id="UP000186817"/>
    </source>
</evidence>
<proteinExistence type="predicted"/>
<reference evidence="2 3" key="1">
    <citation type="submission" date="2016-02" db="EMBL/GenBank/DDBJ databases">
        <title>Genome analysis of coral dinoflagellate symbionts highlights evolutionary adaptations to a symbiotic lifestyle.</title>
        <authorList>
            <person name="Aranda M."/>
            <person name="Li Y."/>
            <person name="Liew Y.J."/>
            <person name="Baumgarten S."/>
            <person name="Simakov O."/>
            <person name="Wilson M."/>
            <person name="Piel J."/>
            <person name="Ashoor H."/>
            <person name="Bougouffa S."/>
            <person name="Bajic V.B."/>
            <person name="Ryu T."/>
            <person name="Ravasi T."/>
            <person name="Bayer T."/>
            <person name="Micklem G."/>
            <person name="Kim H."/>
            <person name="Bhak J."/>
            <person name="Lajeunesse T.C."/>
            <person name="Voolstra C.R."/>
        </authorList>
    </citation>
    <scope>NUCLEOTIDE SEQUENCE [LARGE SCALE GENOMIC DNA]</scope>
    <source>
        <strain evidence="2 3">CCMP2467</strain>
    </source>
</reference>
<dbReference type="GO" id="GO:0010420">
    <property type="term" value="F:polyprenyldihydroxybenzoate methyltransferase activity"/>
    <property type="evidence" value="ECO:0007669"/>
    <property type="project" value="TreeGrafter"/>
</dbReference>
<dbReference type="Pfam" id="PF08241">
    <property type="entry name" value="Methyltransf_11"/>
    <property type="match status" value="1"/>
</dbReference>
<evidence type="ECO:0000259" key="1">
    <source>
        <dbReference type="Pfam" id="PF08241"/>
    </source>
</evidence>
<evidence type="ECO:0000313" key="2">
    <source>
        <dbReference type="EMBL" id="OLP90902.1"/>
    </source>
</evidence>
<dbReference type="Proteomes" id="UP000186817">
    <property type="component" value="Unassembled WGS sequence"/>
</dbReference>
<comment type="caution">
    <text evidence="2">The sequence shown here is derived from an EMBL/GenBank/DDBJ whole genome shotgun (WGS) entry which is preliminary data.</text>
</comment>
<dbReference type="CDD" id="cd02440">
    <property type="entry name" value="AdoMet_MTases"/>
    <property type="match status" value="1"/>
</dbReference>
<protein>
    <submittedName>
        <fullName evidence="2">Demethylmenaquinone methyltransferase</fullName>
    </submittedName>
</protein>
<dbReference type="PANTHER" id="PTHR43464">
    <property type="entry name" value="METHYLTRANSFERASE"/>
    <property type="match status" value="1"/>
</dbReference>
<keyword evidence="3" id="KW-1185">Reference proteome</keyword>
<gene>
    <name evidence="2" type="primary">ubiE</name>
    <name evidence="2" type="ORF">AK812_SmicGene27446</name>
</gene>
<dbReference type="InterPro" id="IPR029063">
    <property type="entry name" value="SAM-dependent_MTases_sf"/>
</dbReference>
<dbReference type="PANTHER" id="PTHR43464:SF23">
    <property type="entry name" value="JUVENILE HORMONE ACID O-METHYLTRANSFERASE"/>
    <property type="match status" value="1"/>
</dbReference>
<feature type="domain" description="Methyltransferase type 11" evidence="1">
    <location>
        <begin position="16"/>
        <end position="112"/>
    </location>
</feature>
<organism evidence="2 3">
    <name type="scientific">Symbiodinium microadriaticum</name>
    <name type="common">Dinoflagellate</name>
    <name type="synonym">Zooxanthella microadriatica</name>
    <dbReference type="NCBI Taxonomy" id="2951"/>
    <lineage>
        <taxon>Eukaryota</taxon>
        <taxon>Sar</taxon>
        <taxon>Alveolata</taxon>
        <taxon>Dinophyceae</taxon>
        <taxon>Suessiales</taxon>
        <taxon>Symbiodiniaceae</taxon>
        <taxon>Symbiodinium</taxon>
    </lineage>
</organism>
<dbReference type="InterPro" id="IPR013216">
    <property type="entry name" value="Methyltransf_11"/>
</dbReference>
<sequence>MLRGCEAAAHASLPVLDAGCGTGLSGEALAAAGFRQLVGVDVSSEMLRLCEAKRLYNSLTSWDLEGSQGPLPFIDDSFSAVVCVGVLSYVQLFEKVYKEWCRVVAPGGHVIFTHRDTLWDANVHSCRSAAASLQKWRLIQSSEPEAYMPATPAIWDHQRSLNENEGLAPFHSLYGNGEDPIRKRGPSCPDTTRCPCRAPEEFTAEELHMLRKSAYEAIAYKGLMEPGDVPSEEVVCATAHGVDLHIR</sequence>
<dbReference type="Gene3D" id="3.40.50.150">
    <property type="entry name" value="Vaccinia Virus protein VP39"/>
    <property type="match status" value="1"/>
</dbReference>